<dbReference type="RefSeq" id="WP_353718767.1">
    <property type="nucleotide sequence ID" value="NZ_CP159289.1"/>
</dbReference>
<dbReference type="Pfam" id="PF00196">
    <property type="entry name" value="GerE"/>
    <property type="match status" value="1"/>
</dbReference>
<name>A0AAU8FIM6_9BACT</name>
<dbReference type="SMART" id="SM00448">
    <property type="entry name" value="REC"/>
    <property type="match status" value="1"/>
</dbReference>
<feature type="domain" description="Response regulatory" evidence="7">
    <location>
        <begin position="2"/>
        <end position="118"/>
    </location>
</feature>
<dbReference type="InterPro" id="IPR000792">
    <property type="entry name" value="Tscrpt_reg_LuxR_C"/>
</dbReference>
<comment type="caution">
    <text evidence="5">Lacks conserved residue(s) required for the propagation of feature annotation.</text>
</comment>
<dbReference type="Pfam" id="PF00072">
    <property type="entry name" value="Response_reg"/>
    <property type="match status" value="1"/>
</dbReference>
<accession>A0AAU8FIM6</accession>
<sequence>MNFLVIDSHFPLRTGLSSLILQNFPSAQIDESKTIWSAIPLLESKEYDLIVTEINIDVSDCRHLIRVAKSRAAACRVLIYSKLNGELFAIPLMKNGADGFLSKSSGKDDIVTAIHTVLHGGKYLDVDLQLKLSANTESLTKNTSHNRSENLSGREASVMRLLLDGKSTKQIAYILGIKSNTVSSVKQRIYKKTSASNPLELYCRAQFLISH</sequence>
<dbReference type="InterPro" id="IPR001789">
    <property type="entry name" value="Sig_transdc_resp-reg_receiver"/>
</dbReference>
<evidence type="ECO:0000256" key="4">
    <source>
        <dbReference type="ARBA" id="ARBA00023163"/>
    </source>
</evidence>
<feature type="domain" description="HTH luxR-type" evidence="6">
    <location>
        <begin position="144"/>
        <end position="211"/>
    </location>
</feature>
<dbReference type="InterPro" id="IPR016032">
    <property type="entry name" value="Sig_transdc_resp-reg_C-effctor"/>
</dbReference>
<keyword evidence="1" id="KW-0597">Phosphoprotein</keyword>
<dbReference type="PANTHER" id="PTHR43214">
    <property type="entry name" value="TWO-COMPONENT RESPONSE REGULATOR"/>
    <property type="match status" value="1"/>
</dbReference>
<dbReference type="GO" id="GO:0000160">
    <property type="term" value="P:phosphorelay signal transduction system"/>
    <property type="evidence" value="ECO:0007669"/>
    <property type="project" value="InterPro"/>
</dbReference>
<proteinExistence type="predicted"/>
<evidence type="ECO:0000256" key="2">
    <source>
        <dbReference type="ARBA" id="ARBA00023015"/>
    </source>
</evidence>
<gene>
    <name evidence="8" type="ORF">ABV298_24460</name>
</gene>
<dbReference type="PROSITE" id="PS50043">
    <property type="entry name" value="HTH_LUXR_2"/>
    <property type="match status" value="1"/>
</dbReference>
<evidence type="ECO:0000256" key="3">
    <source>
        <dbReference type="ARBA" id="ARBA00023125"/>
    </source>
</evidence>
<dbReference type="Gene3D" id="3.40.50.2300">
    <property type="match status" value="1"/>
</dbReference>
<keyword evidence="2" id="KW-0805">Transcription regulation</keyword>
<evidence type="ECO:0000259" key="6">
    <source>
        <dbReference type="PROSITE" id="PS50043"/>
    </source>
</evidence>
<dbReference type="GO" id="GO:0003677">
    <property type="term" value="F:DNA binding"/>
    <property type="evidence" value="ECO:0007669"/>
    <property type="project" value="UniProtKB-KW"/>
</dbReference>
<dbReference type="SUPFAM" id="SSF46894">
    <property type="entry name" value="C-terminal effector domain of the bipartite response regulators"/>
    <property type="match status" value="1"/>
</dbReference>
<evidence type="ECO:0000256" key="5">
    <source>
        <dbReference type="PROSITE-ProRule" id="PRU00169"/>
    </source>
</evidence>
<dbReference type="InterPro" id="IPR039420">
    <property type="entry name" value="WalR-like"/>
</dbReference>
<dbReference type="CDD" id="cd17535">
    <property type="entry name" value="REC_NarL-like"/>
    <property type="match status" value="1"/>
</dbReference>
<dbReference type="InterPro" id="IPR058245">
    <property type="entry name" value="NreC/VraR/RcsB-like_REC"/>
</dbReference>
<dbReference type="SUPFAM" id="SSF52172">
    <property type="entry name" value="CheY-like"/>
    <property type="match status" value="1"/>
</dbReference>
<evidence type="ECO:0000313" key="8">
    <source>
        <dbReference type="EMBL" id="XCH23441.1"/>
    </source>
</evidence>
<dbReference type="EMBL" id="CP159289">
    <property type="protein sequence ID" value="XCH23441.1"/>
    <property type="molecule type" value="Genomic_DNA"/>
</dbReference>
<keyword evidence="3" id="KW-0238">DNA-binding</keyword>
<dbReference type="PANTHER" id="PTHR43214:SF41">
    <property type="entry name" value="NITRATE_NITRITE RESPONSE REGULATOR PROTEIN NARP"/>
    <property type="match status" value="1"/>
</dbReference>
<dbReference type="PROSITE" id="PS00622">
    <property type="entry name" value="HTH_LUXR_1"/>
    <property type="match status" value="1"/>
</dbReference>
<organism evidence="8">
    <name type="scientific">Dyadobacter sp. 676</name>
    <dbReference type="NCBI Taxonomy" id="3088362"/>
    <lineage>
        <taxon>Bacteria</taxon>
        <taxon>Pseudomonadati</taxon>
        <taxon>Bacteroidota</taxon>
        <taxon>Cytophagia</taxon>
        <taxon>Cytophagales</taxon>
        <taxon>Spirosomataceae</taxon>
        <taxon>Dyadobacter</taxon>
    </lineage>
</organism>
<dbReference type="AlphaFoldDB" id="A0AAU8FIM6"/>
<keyword evidence="4" id="KW-0804">Transcription</keyword>
<dbReference type="PROSITE" id="PS50110">
    <property type="entry name" value="RESPONSE_REGULATORY"/>
    <property type="match status" value="1"/>
</dbReference>
<evidence type="ECO:0000256" key="1">
    <source>
        <dbReference type="ARBA" id="ARBA00022553"/>
    </source>
</evidence>
<dbReference type="CDD" id="cd06170">
    <property type="entry name" value="LuxR_C_like"/>
    <property type="match status" value="1"/>
</dbReference>
<protein>
    <submittedName>
        <fullName evidence="8">Response regulator transcription factor</fullName>
    </submittedName>
</protein>
<reference evidence="8" key="1">
    <citation type="submission" date="2024-06" db="EMBL/GenBank/DDBJ databases">
        <title>Sequencing and assembly of the genome of Dyadobacter sp. strain 676, a symbiont of Cyamopsis tetragonoloba.</title>
        <authorList>
            <person name="Guro P."/>
            <person name="Sazanova A."/>
            <person name="Kuznetsova I."/>
            <person name="Belimov A."/>
            <person name="Safronova V."/>
        </authorList>
    </citation>
    <scope>NUCLEOTIDE SEQUENCE</scope>
    <source>
        <strain evidence="8">676</strain>
    </source>
</reference>
<dbReference type="InterPro" id="IPR011006">
    <property type="entry name" value="CheY-like_superfamily"/>
</dbReference>
<dbReference type="SMART" id="SM00421">
    <property type="entry name" value="HTH_LUXR"/>
    <property type="match status" value="1"/>
</dbReference>
<evidence type="ECO:0000259" key="7">
    <source>
        <dbReference type="PROSITE" id="PS50110"/>
    </source>
</evidence>
<dbReference type="GO" id="GO:0006355">
    <property type="term" value="P:regulation of DNA-templated transcription"/>
    <property type="evidence" value="ECO:0007669"/>
    <property type="project" value="InterPro"/>
</dbReference>
<dbReference type="PRINTS" id="PR00038">
    <property type="entry name" value="HTHLUXR"/>
</dbReference>